<accession>A0A9D1ELT8</accession>
<feature type="domain" description="Dipicolinate synthase subunit A N-terminal" evidence="2">
    <location>
        <begin position="2"/>
        <end position="107"/>
    </location>
</feature>
<dbReference type="AlphaFoldDB" id="A0A9D1ELT8"/>
<organism evidence="3 4">
    <name type="scientific">Candidatus Faeciplasma gallinarum</name>
    <dbReference type="NCBI Taxonomy" id="2840799"/>
    <lineage>
        <taxon>Bacteria</taxon>
        <taxon>Bacillati</taxon>
        <taxon>Bacillota</taxon>
        <taxon>Clostridia</taxon>
        <taxon>Eubacteriales</taxon>
        <taxon>Oscillospiraceae</taxon>
        <taxon>Oscillospiraceae incertae sedis</taxon>
        <taxon>Candidatus Faeciplasma</taxon>
    </lineage>
</organism>
<dbReference type="InterPro" id="IPR006140">
    <property type="entry name" value="D-isomer_DH_NAD-bd"/>
</dbReference>
<proteinExistence type="predicted"/>
<evidence type="ECO:0000313" key="3">
    <source>
        <dbReference type="EMBL" id="HIS23796.1"/>
    </source>
</evidence>
<evidence type="ECO:0000259" key="1">
    <source>
        <dbReference type="Pfam" id="PF02826"/>
    </source>
</evidence>
<dbReference type="InterPro" id="IPR036291">
    <property type="entry name" value="NAD(P)-bd_dom_sf"/>
</dbReference>
<gene>
    <name evidence="3" type="ORF">IAD01_00090</name>
</gene>
<dbReference type="Pfam" id="PF16924">
    <property type="entry name" value="DpaA_N"/>
    <property type="match status" value="1"/>
</dbReference>
<dbReference type="GO" id="GO:0051287">
    <property type="term" value="F:NAD binding"/>
    <property type="evidence" value="ECO:0007669"/>
    <property type="project" value="InterPro"/>
</dbReference>
<evidence type="ECO:0000259" key="2">
    <source>
        <dbReference type="Pfam" id="PF16924"/>
    </source>
</evidence>
<feature type="domain" description="D-isomer specific 2-hydroxyacid dehydrogenase NAD-binding" evidence="1">
    <location>
        <begin position="134"/>
        <end position="216"/>
    </location>
</feature>
<reference evidence="3" key="1">
    <citation type="submission" date="2020-10" db="EMBL/GenBank/DDBJ databases">
        <authorList>
            <person name="Gilroy R."/>
        </authorList>
    </citation>
    <scope>NUCLEOTIDE SEQUENCE</scope>
    <source>
        <strain evidence="3">CHK157-1446</strain>
    </source>
</reference>
<dbReference type="EMBL" id="DVIR01000002">
    <property type="protein sequence ID" value="HIS23796.1"/>
    <property type="molecule type" value="Genomic_DNA"/>
</dbReference>
<dbReference type="Gene3D" id="3.40.50.720">
    <property type="entry name" value="NAD(P)-binding Rossmann-like Domain"/>
    <property type="match status" value="1"/>
</dbReference>
<evidence type="ECO:0000313" key="4">
    <source>
        <dbReference type="Proteomes" id="UP000823982"/>
    </source>
</evidence>
<dbReference type="SUPFAM" id="SSF51735">
    <property type="entry name" value="NAD(P)-binding Rossmann-fold domains"/>
    <property type="match status" value="1"/>
</dbReference>
<dbReference type="Pfam" id="PF02826">
    <property type="entry name" value="2-Hacid_dh_C"/>
    <property type="match status" value="1"/>
</dbReference>
<protein>
    <recommendedName>
        <fullName evidence="5">Dipicolinate synthase subunit A</fullName>
    </recommendedName>
</protein>
<sequence length="278" mass="29876">MKVLVLGGDTRQIYCAGRLSLESGMRVTTAYMSGEDGGIPEDYGCADIMVLPYVSSSDGFLNAPACREKIKLSRVLENINGKTLVFCSGISDDVLKRIQSSGAEIYDWLKDEELTLKNAYLTAEGAAQIIVSRSNHAVSGSNILILGCGRVAKACAGLFKSMGAGICVCARKESDRADCIRKGMDACDFCDCERFSQADIVVNTVPARVITPQMLEKIRGRGWILELASKPYGFDPAAAQSMSVDYVLGSGLPGKFTPEAAGELMAHTVIKEARKRHG</sequence>
<name>A0A9D1ELT8_9FIRM</name>
<comment type="caution">
    <text evidence="3">The sequence shown here is derived from an EMBL/GenBank/DDBJ whole genome shotgun (WGS) entry which is preliminary data.</text>
</comment>
<evidence type="ECO:0008006" key="5">
    <source>
        <dbReference type="Google" id="ProtNLM"/>
    </source>
</evidence>
<dbReference type="InterPro" id="IPR031629">
    <property type="entry name" value="DpaA_N"/>
</dbReference>
<reference evidence="3" key="2">
    <citation type="journal article" date="2021" name="PeerJ">
        <title>Extensive microbial diversity within the chicken gut microbiome revealed by metagenomics and culture.</title>
        <authorList>
            <person name="Gilroy R."/>
            <person name="Ravi A."/>
            <person name="Getino M."/>
            <person name="Pursley I."/>
            <person name="Horton D.L."/>
            <person name="Alikhan N.F."/>
            <person name="Baker D."/>
            <person name="Gharbi K."/>
            <person name="Hall N."/>
            <person name="Watson M."/>
            <person name="Adriaenssens E.M."/>
            <person name="Foster-Nyarko E."/>
            <person name="Jarju S."/>
            <person name="Secka A."/>
            <person name="Antonio M."/>
            <person name="Oren A."/>
            <person name="Chaudhuri R.R."/>
            <person name="La Ragione R."/>
            <person name="Hildebrand F."/>
            <person name="Pallen M.J."/>
        </authorList>
    </citation>
    <scope>NUCLEOTIDE SEQUENCE</scope>
    <source>
        <strain evidence="3">CHK157-1446</strain>
    </source>
</reference>
<dbReference type="Proteomes" id="UP000823982">
    <property type="component" value="Unassembled WGS sequence"/>
</dbReference>